<dbReference type="PANTHER" id="PTHR45528:SF1">
    <property type="entry name" value="SENSOR HISTIDINE KINASE CPXA"/>
    <property type="match status" value="1"/>
</dbReference>
<proteinExistence type="predicted"/>
<gene>
    <name evidence="18" type="ORF">JMUB3933_1503</name>
</gene>
<keyword evidence="11 15" id="KW-1133">Transmembrane helix</keyword>
<dbReference type="PRINTS" id="PR00344">
    <property type="entry name" value="BCTRLSENSOR"/>
</dbReference>
<evidence type="ECO:0000259" key="16">
    <source>
        <dbReference type="PROSITE" id="PS50109"/>
    </source>
</evidence>
<evidence type="ECO:0000256" key="4">
    <source>
        <dbReference type="ARBA" id="ARBA00022475"/>
    </source>
</evidence>
<evidence type="ECO:0000259" key="17">
    <source>
        <dbReference type="PROSITE" id="PS50885"/>
    </source>
</evidence>
<dbReference type="FunFam" id="1.10.287.130:FF:000001">
    <property type="entry name" value="Two-component sensor histidine kinase"/>
    <property type="match status" value="1"/>
</dbReference>
<feature type="domain" description="HAMP" evidence="17">
    <location>
        <begin position="321"/>
        <end position="373"/>
    </location>
</feature>
<reference evidence="18 19" key="1">
    <citation type="submission" date="2019-07" db="EMBL/GenBank/DDBJ databases">
        <title>Complete Genome Sequence of Leptotrichia wadei Strain JMUB3933.</title>
        <authorList>
            <person name="Watanabe S."/>
            <person name="Cui L."/>
        </authorList>
    </citation>
    <scope>NUCLEOTIDE SEQUENCE [LARGE SCALE GENOMIC DNA]</scope>
    <source>
        <strain evidence="18 19">JMUB3933</strain>
    </source>
</reference>
<feature type="region of interest" description="Disordered" evidence="14">
    <location>
        <begin position="83"/>
        <end position="114"/>
    </location>
</feature>
<evidence type="ECO:0000256" key="11">
    <source>
        <dbReference type="ARBA" id="ARBA00022989"/>
    </source>
</evidence>
<dbReference type="EC" id="2.7.13.3" evidence="3"/>
<feature type="transmembrane region" description="Helical" evidence="15">
    <location>
        <begin position="27"/>
        <end position="51"/>
    </location>
</feature>
<evidence type="ECO:0000256" key="3">
    <source>
        <dbReference type="ARBA" id="ARBA00012438"/>
    </source>
</evidence>
<dbReference type="GO" id="GO:0000155">
    <property type="term" value="F:phosphorelay sensor kinase activity"/>
    <property type="evidence" value="ECO:0007669"/>
    <property type="project" value="InterPro"/>
</dbReference>
<evidence type="ECO:0000256" key="9">
    <source>
        <dbReference type="ARBA" id="ARBA00022777"/>
    </source>
</evidence>
<evidence type="ECO:0000256" key="1">
    <source>
        <dbReference type="ARBA" id="ARBA00000085"/>
    </source>
</evidence>
<feature type="transmembrane region" description="Helical" evidence="15">
    <location>
        <begin position="298"/>
        <end position="321"/>
    </location>
</feature>
<dbReference type="SMART" id="SM00388">
    <property type="entry name" value="HisKA"/>
    <property type="match status" value="1"/>
</dbReference>
<dbReference type="Pfam" id="PF00512">
    <property type="entry name" value="HisKA"/>
    <property type="match status" value="1"/>
</dbReference>
<dbReference type="AlphaFoldDB" id="A0A510K8N8"/>
<dbReference type="InterPro" id="IPR036890">
    <property type="entry name" value="HATPase_C_sf"/>
</dbReference>
<dbReference type="InterPro" id="IPR003594">
    <property type="entry name" value="HATPase_dom"/>
</dbReference>
<dbReference type="PROSITE" id="PS50885">
    <property type="entry name" value="HAMP"/>
    <property type="match status" value="1"/>
</dbReference>
<keyword evidence="9 18" id="KW-0418">Kinase</keyword>
<evidence type="ECO:0000256" key="7">
    <source>
        <dbReference type="ARBA" id="ARBA00022692"/>
    </source>
</evidence>
<dbReference type="Gene3D" id="1.10.287.130">
    <property type="match status" value="1"/>
</dbReference>
<keyword evidence="8" id="KW-0547">Nucleotide-binding</keyword>
<evidence type="ECO:0000256" key="8">
    <source>
        <dbReference type="ARBA" id="ARBA00022741"/>
    </source>
</evidence>
<dbReference type="SMART" id="SM00304">
    <property type="entry name" value="HAMP"/>
    <property type="match status" value="1"/>
</dbReference>
<protein>
    <recommendedName>
        <fullName evidence="3">histidine kinase</fullName>
        <ecNumber evidence="3">2.7.13.3</ecNumber>
    </recommendedName>
</protein>
<dbReference type="Pfam" id="PF02518">
    <property type="entry name" value="HATPase_c"/>
    <property type="match status" value="1"/>
</dbReference>
<dbReference type="GO" id="GO:0005886">
    <property type="term" value="C:plasma membrane"/>
    <property type="evidence" value="ECO:0007669"/>
    <property type="project" value="UniProtKB-SubCell"/>
</dbReference>
<dbReference type="InterPro" id="IPR036097">
    <property type="entry name" value="HisK_dim/P_sf"/>
</dbReference>
<dbReference type="InterPro" id="IPR004358">
    <property type="entry name" value="Sig_transdc_His_kin-like_C"/>
</dbReference>
<dbReference type="EMBL" id="AP019834">
    <property type="protein sequence ID" value="BBM48000.1"/>
    <property type="molecule type" value="Genomic_DNA"/>
</dbReference>
<evidence type="ECO:0000313" key="18">
    <source>
        <dbReference type="EMBL" id="BBM48000.1"/>
    </source>
</evidence>
<dbReference type="InterPro" id="IPR003660">
    <property type="entry name" value="HAMP_dom"/>
</dbReference>
<dbReference type="Proteomes" id="UP000321397">
    <property type="component" value="Chromosome"/>
</dbReference>
<keyword evidence="10" id="KW-0067">ATP-binding</keyword>
<comment type="catalytic activity">
    <reaction evidence="1">
        <text>ATP + protein L-histidine = ADP + protein N-phospho-L-histidine.</text>
        <dbReference type="EC" id="2.7.13.3"/>
    </reaction>
</comment>
<dbReference type="PANTHER" id="PTHR45528">
    <property type="entry name" value="SENSOR HISTIDINE KINASE CPXA"/>
    <property type="match status" value="1"/>
</dbReference>
<keyword evidence="7 15" id="KW-0812">Transmembrane</keyword>
<evidence type="ECO:0000256" key="6">
    <source>
        <dbReference type="ARBA" id="ARBA00022679"/>
    </source>
</evidence>
<evidence type="ECO:0000256" key="15">
    <source>
        <dbReference type="SAM" id="Phobius"/>
    </source>
</evidence>
<dbReference type="SUPFAM" id="SSF55874">
    <property type="entry name" value="ATPase domain of HSP90 chaperone/DNA topoisomerase II/histidine kinase"/>
    <property type="match status" value="1"/>
</dbReference>
<evidence type="ECO:0000256" key="2">
    <source>
        <dbReference type="ARBA" id="ARBA00004651"/>
    </source>
</evidence>
<dbReference type="SMART" id="SM00387">
    <property type="entry name" value="HATPase_c"/>
    <property type="match status" value="1"/>
</dbReference>
<comment type="subcellular location">
    <subcellularLocation>
        <location evidence="2">Cell membrane</location>
        <topology evidence="2">Multi-pass membrane protein</topology>
    </subcellularLocation>
</comment>
<dbReference type="RefSeq" id="WP_146961276.1">
    <property type="nucleotide sequence ID" value="NZ_AP019834.1"/>
</dbReference>
<keyword evidence="6" id="KW-0808">Transferase</keyword>
<feature type="domain" description="Histidine kinase" evidence="16">
    <location>
        <begin position="388"/>
        <end position="609"/>
    </location>
</feature>
<evidence type="ECO:0000256" key="5">
    <source>
        <dbReference type="ARBA" id="ARBA00022553"/>
    </source>
</evidence>
<evidence type="ECO:0000313" key="19">
    <source>
        <dbReference type="Proteomes" id="UP000321397"/>
    </source>
</evidence>
<dbReference type="SUPFAM" id="SSF47384">
    <property type="entry name" value="Homodimeric domain of signal transducing histidine kinase"/>
    <property type="match status" value="1"/>
</dbReference>
<sequence length="609" mass="70191">MWQKESKAKLIKKAKNIRFRNKIAIKLLSYFGVSLFLFSIVIGSIFGYIYIQNTVAMHKKDLEERACKISETLSKVWFENKNRNEKSPDRDLRADGKRRTGNSEEDRNKFPHRENAKIVGNIKGKIFENNIIEDIRKDEDERKPEERHKILENKLRKREDNRNIEDEKDNIPPEERRFHRHRIVDEKDNNVKIFRSMRMIENLAMGEVWIVDAKTGNIVQGRSERTQSLSYLKLPPNAENTIKRALAGETTTTENFNEYLNENSITVAVPIKNGKIIEGAVLLHSPVKYMSSALKSGIYTLIFSILAALAIASISAIWLSISFTRPLNKIRNATLKLAQGDYEVTTDVDQGDEIGELAESIDKLAVQLDKSSKESERFEKMRQNFIANISHELRTPITVIRGSMEAICDGIISDPEQLKEYNRQILSDSIHLQRLVNDLIDLTKLQNTDFSIDKSIIDLSEIVNDAVRSMKQISTKKNIKINFFGNKVNQKMENYLFTGDYQRIRQMIIIILDNAIKFSSENQKIDIYLRKVNKKYELKICDYGKGIDPKNIGEIFNRYHKSNTEENKNGMGLGLAIAKEIAIRHNIEILAESEPDVQTVFTFLIPFSK</sequence>
<dbReference type="Gene3D" id="3.30.565.10">
    <property type="entry name" value="Histidine kinase-like ATPase, C-terminal domain"/>
    <property type="match status" value="1"/>
</dbReference>
<dbReference type="PROSITE" id="PS50109">
    <property type="entry name" value="HIS_KIN"/>
    <property type="match status" value="1"/>
</dbReference>
<name>A0A510K8N8_9FUSO</name>
<keyword evidence="12" id="KW-0902">Two-component regulatory system</keyword>
<keyword evidence="13 15" id="KW-0472">Membrane</keyword>
<dbReference type="InterPro" id="IPR003661">
    <property type="entry name" value="HisK_dim/P_dom"/>
</dbReference>
<dbReference type="InterPro" id="IPR050398">
    <property type="entry name" value="HssS/ArlS-like"/>
</dbReference>
<accession>A0A510K8N8</accession>
<evidence type="ECO:0000256" key="13">
    <source>
        <dbReference type="ARBA" id="ARBA00023136"/>
    </source>
</evidence>
<evidence type="ECO:0000256" key="10">
    <source>
        <dbReference type="ARBA" id="ARBA00022840"/>
    </source>
</evidence>
<evidence type="ECO:0000256" key="12">
    <source>
        <dbReference type="ARBA" id="ARBA00023012"/>
    </source>
</evidence>
<dbReference type="SUPFAM" id="SSF158472">
    <property type="entry name" value="HAMP domain-like"/>
    <property type="match status" value="1"/>
</dbReference>
<dbReference type="Pfam" id="PF00672">
    <property type="entry name" value="HAMP"/>
    <property type="match status" value="1"/>
</dbReference>
<dbReference type="CDD" id="cd06225">
    <property type="entry name" value="HAMP"/>
    <property type="match status" value="1"/>
</dbReference>
<dbReference type="Gene3D" id="6.10.340.10">
    <property type="match status" value="1"/>
</dbReference>
<keyword evidence="5" id="KW-0597">Phosphoprotein</keyword>
<keyword evidence="4" id="KW-1003">Cell membrane</keyword>
<dbReference type="GO" id="GO:0005524">
    <property type="term" value="F:ATP binding"/>
    <property type="evidence" value="ECO:0007669"/>
    <property type="project" value="UniProtKB-KW"/>
</dbReference>
<evidence type="ECO:0000256" key="14">
    <source>
        <dbReference type="SAM" id="MobiDB-lite"/>
    </source>
</evidence>
<dbReference type="InterPro" id="IPR005467">
    <property type="entry name" value="His_kinase_dom"/>
</dbReference>
<organism evidence="18 19">
    <name type="scientific">Leptotrichia wadei</name>
    <dbReference type="NCBI Taxonomy" id="157687"/>
    <lineage>
        <taxon>Bacteria</taxon>
        <taxon>Fusobacteriati</taxon>
        <taxon>Fusobacteriota</taxon>
        <taxon>Fusobacteriia</taxon>
        <taxon>Fusobacteriales</taxon>
        <taxon>Leptotrichiaceae</taxon>
        <taxon>Leptotrichia</taxon>
    </lineage>
</organism>
<dbReference type="CDD" id="cd00082">
    <property type="entry name" value="HisKA"/>
    <property type="match status" value="1"/>
</dbReference>